<dbReference type="RefSeq" id="WP_015424376.1">
    <property type="nucleotide sequence ID" value="NC_020449.1"/>
</dbReference>
<dbReference type="HOGENOM" id="CLU_237704_0_0_0"/>
<dbReference type="eggNOG" id="COG1361">
    <property type="taxonomic scope" value="Bacteria"/>
</dbReference>
<dbReference type="Gene3D" id="2.60.40.10">
    <property type="entry name" value="Immunoglobulins"/>
    <property type="match status" value="1"/>
</dbReference>
<evidence type="ECO:0000313" key="5">
    <source>
        <dbReference type="Proteomes" id="UP000002019"/>
    </source>
</evidence>
<dbReference type="Gene3D" id="2.60.40.3800">
    <property type="match status" value="1"/>
</dbReference>
<proteinExistence type="predicted"/>
<sequence>MKRSIALILILLAGCIVFANINDNLPANLNSAFTLGAKNSSSLQVNFTLPEYSVQEETYGGAVYHKIMLPLSGTLMETGMPELPVVCTSIAIPHTGGVNIEVLSTQQTVIPNFLPYPVQQGNSSESPKGFIINNEYYNSGNNYPEMLIEYSEPSILRDFRIITIQINPFFYNPQTGELTVKHNIDFCLNFTQEQGINELPNEPANISASFDKIYDSMILNYGDYRDAVVTNTPPSYLIIYGNNSDINFTSALNEYVLWKKQKGADVMVASTAANEAGNTTTSIKNYIQTKYNNPETRPDFVVLIGDTSGSYTIPANSAANSGVTDYNYTFLAGNDQLGDCFIGRISVENLSQFLVVLNKIYLYERDINLATANWLNRMMLSGDNAPSGISTMYIHKYIKEMSLLTNPDYTFTEDYGASPNYTIINQALNQGVGFYSFRGYIDWVPPSESELFNAYKLFHTVNITCGTNNYNGAGEVETFVRYGTTAAPKGAVTGIGMCTSSTHTTFNNAIHGGIFAGIFASDMRTMGEALLNGRLYLRQLFGVSSPTNATNFAAWCNLMGDPTMEVFTGIPNHFDVTSDVSIPLGLRLYDVIVKDNMGNPVEGAAVVLNMGGLILARNYTGADGTAILVLPSNMLAGNATLTVSKHNFKPYQTTISVFNMATLVPGTMVIDDDNIAPSQGNGNAIAGSGETIELFLGLTNTGTDIITGISGSVSSNSPYITITNSSVIYPDILGGETGINSVPIIIQIAPDTPHQTMLRLYLNLTDSNSVSYHISEFIPVEAPNIDFVSYLVIDSNNQHLDPGEVAEFIITVKNTGTVEADDVLGILYTQNDLVGVSDPNAEFGSLPTGILVTCGTNRFTLSARPEVLPGMLIPMRLKLYNSDGFEQFVDFTFTVGVVTQHDPLGPDTYGYVIYDWTDTNYAEVAVYDWIEISPLEGGLGTALAISDGYASGNEGDQVGSDALEVVSLPFPFQFYGILYNQITVCSNGFIAMGVTANAEFRNYRLPGPMGPNPMIAPFWDDLATGAGSGIYTWFDRNHHSFIIEWYKLKNGNGGTALETFQCILYDQAAYPTSFGDGPIKFQYQTFNNIDSQSGNKHGNYCTIGIEDHTGKVGLEYTFNNIYPTAAAPLSNGKALFITNVPIYHSMAHLLLEATYVTDTNMNGICEPGEIVELGAKIQNTGNLTAENVIGQISTTSEYVTINNATAEYYPIEPGMNGVNKEPFTFTIANNCPDEEVLYFDLLITSGELQWTRNFSLQVSASCLLYHSFFVDDHLNDFDGMVGSGEFFNLIVNLENFSAVDATGIQATLSSSLQQLIIEEPLLYFDKIGPNDIYQIKFPINTSMLDVSVTQIPLLFTATASNGSSTNASFSIPYNNPVVFQDFELNNGYFVSETGWVWGNPSQVTPFSGAKVWATNLSGNYPSYVNYNLYTPKYLLEASSQLQFRHYYSCEYGYDGGNVSISTNNGVVWNLIYPVSGYNGYSLNGLNGDPGWTGNSDGWQLAIFDLSQYAGQSVMFRFRFGSDGEISGPGWFIDDFTVSGVNLKTGYLYGVVYPSSGLDPSMATLRSNQRFTSHPDSEGNFIIFLPNGIHTVTATMPYHQSSTLSSIIINPSNPVHYTEFTLIDLPQPQSISYIGDNDTGDLYVFWQPPEDTVLPIVGFKVYRKFNTDQFYLVQDSPEISYHEVLTLPGHYKYYIVVKYLNTDGTPSQILNIPFPFVPNSDYEIPALVTKLNNNYPNPFNPTTTISFTLAKPGKTTLTIYNLKGQQIKRLVNEELPSGMHNVVWNGKDEKGRNVASGVYFYRLQSGNYQATQKMLLMK</sequence>
<keyword evidence="1 2" id="KW-0732">Signal</keyword>
<dbReference type="InterPro" id="IPR025965">
    <property type="entry name" value="FlgD/Vpr_Ig-like"/>
</dbReference>
<dbReference type="PROSITE" id="PS50853">
    <property type="entry name" value="FN3"/>
    <property type="match status" value="1"/>
</dbReference>
<dbReference type="InterPro" id="IPR029030">
    <property type="entry name" value="Caspase-like_dom_sf"/>
</dbReference>
<protein>
    <submittedName>
        <fullName evidence="4">Gingipain R</fullName>
        <ecNumber evidence="4">3.4.22.37</ecNumber>
    </submittedName>
</protein>
<evidence type="ECO:0000256" key="1">
    <source>
        <dbReference type="ARBA" id="ARBA00022729"/>
    </source>
</evidence>
<dbReference type="InterPro" id="IPR039392">
    <property type="entry name" value="Gingipain_N"/>
</dbReference>
<dbReference type="Pfam" id="PF20773">
    <property type="entry name" value="InhA-like_MAM"/>
    <property type="match status" value="1"/>
</dbReference>
<dbReference type="InterPro" id="IPR026444">
    <property type="entry name" value="Secre_tail"/>
</dbReference>
<dbReference type="OrthoDB" id="614750at2"/>
<gene>
    <name evidence="4" type="ordered locus">CLOAM0631</name>
</gene>
<dbReference type="InterPro" id="IPR003961">
    <property type="entry name" value="FN3_dom"/>
</dbReference>
<dbReference type="SUPFAM" id="SSF49265">
    <property type="entry name" value="Fibronectin type III"/>
    <property type="match status" value="1"/>
</dbReference>
<dbReference type="Gene3D" id="2.60.40.4070">
    <property type="match status" value="1"/>
</dbReference>
<accession>B0VJT2</accession>
<dbReference type="GO" id="GO:0006508">
    <property type="term" value="P:proteolysis"/>
    <property type="evidence" value="ECO:0007669"/>
    <property type="project" value="InterPro"/>
</dbReference>
<dbReference type="InterPro" id="IPR038490">
    <property type="entry name" value="Gingipain_propep_sf"/>
</dbReference>
<dbReference type="Pfam" id="PF08126">
    <property type="entry name" value="Propeptide_C25"/>
    <property type="match status" value="1"/>
</dbReference>
<dbReference type="Gene3D" id="3.40.50.10390">
    <property type="entry name" value="Gingipain r, domain 1"/>
    <property type="match status" value="1"/>
</dbReference>
<reference evidence="4 5" key="1">
    <citation type="journal article" date="2008" name="J. Bacteriol.">
        <title>'Candidatus Cloacamonas acidaminovorans': genome sequence reconstruction provides a first glimpse of a new bacterial division.</title>
        <authorList>
            <person name="Pelletier E."/>
            <person name="Kreimeyer A."/>
            <person name="Bocs S."/>
            <person name="Rouy Z."/>
            <person name="Gyapay G."/>
            <person name="Chouari R."/>
            <person name="Riviere D."/>
            <person name="Ganesan A."/>
            <person name="Daegelen P."/>
            <person name="Sghir A."/>
            <person name="Cohen G.N."/>
            <person name="Medigue C."/>
            <person name="Weissenbach J."/>
            <person name="Le Paslier D."/>
        </authorList>
    </citation>
    <scope>NUCLEOTIDE SEQUENCE [LARGE SCALE GENOMIC DNA]</scope>
    <source>
        <strain evidence="5">Evry</strain>
    </source>
</reference>
<evidence type="ECO:0000256" key="2">
    <source>
        <dbReference type="SAM" id="SignalP"/>
    </source>
</evidence>
<organism evidence="4 5">
    <name type="scientific">Cloacimonas acidaminovorans (strain Evry)</name>
    <dbReference type="NCBI Taxonomy" id="459349"/>
    <lineage>
        <taxon>Bacteria</taxon>
        <taxon>Pseudomonadati</taxon>
        <taxon>Candidatus Cloacimonadota</taxon>
        <taxon>Candidatus Cloacimonadia</taxon>
        <taxon>Candidatus Cloacimonadales</taxon>
        <taxon>Candidatus Cloacimonadaceae</taxon>
        <taxon>Candidatus Cloacimonas</taxon>
    </lineage>
</organism>
<dbReference type="SUPFAM" id="SSF52129">
    <property type="entry name" value="Caspase-like"/>
    <property type="match status" value="1"/>
</dbReference>
<feature type="domain" description="Fibronectin type-III" evidence="3">
    <location>
        <begin position="1626"/>
        <end position="1719"/>
    </location>
</feature>
<dbReference type="InterPro" id="IPR029031">
    <property type="entry name" value="Gingipain_N_sf"/>
</dbReference>
<dbReference type="STRING" id="459349.CLOAM0631"/>
<dbReference type="InterPro" id="IPR012600">
    <property type="entry name" value="Propeptide_C25"/>
</dbReference>
<dbReference type="KEGG" id="caci:CLOAM0631"/>
<dbReference type="Pfam" id="PF01364">
    <property type="entry name" value="Peptidase_C25"/>
    <property type="match status" value="1"/>
</dbReference>
<dbReference type="Pfam" id="PF13860">
    <property type="entry name" value="FlgD_ig"/>
    <property type="match status" value="1"/>
</dbReference>
<dbReference type="Gene3D" id="3.40.50.1460">
    <property type="match status" value="1"/>
</dbReference>
<keyword evidence="4" id="KW-0378">Hydrolase</keyword>
<feature type="chain" id="PRO_5002758377" evidence="2">
    <location>
        <begin position="20"/>
        <end position="1817"/>
    </location>
</feature>
<evidence type="ECO:0000313" key="4">
    <source>
        <dbReference type="EMBL" id="CAO80516.1"/>
    </source>
</evidence>
<dbReference type="NCBIfam" id="TIGR04183">
    <property type="entry name" value="Por_Secre_tail"/>
    <property type="match status" value="1"/>
</dbReference>
<dbReference type="Proteomes" id="UP000002019">
    <property type="component" value="Chromosome"/>
</dbReference>
<dbReference type="InterPro" id="IPR001769">
    <property type="entry name" value="Gingipain"/>
</dbReference>
<dbReference type="PROSITE" id="PS51257">
    <property type="entry name" value="PROKAR_LIPOPROTEIN"/>
    <property type="match status" value="1"/>
</dbReference>
<keyword evidence="5" id="KW-1185">Reference proteome</keyword>
<name>B0VJT2_CLOAI</name>
<dbReference type="eggNOG" id="COG4412">
    <property type="taxonomic scope" value="Bacteria"/>
</dbReference>
<dbReference type="CDD" id="cd10913">
    <property type="entry name" value="Peptidase_C25_N_gingipain"/>
    <property type="match status" value="1"/>
</dbReference>
<dbReference type="SUPFAM" id="SSF49373">
    <property type="entry name" value="Invasin/intimin cell-adhesion fragments"/>
    <property type="match status" value="1"/>
</dbReference>
<dbReference type="EMBL" id="CU466930">
    <property type="protein sequence ID" value="CAO80516.1"/>
    <property type="molecule type" value="Genomic_DNA"/>
</dbReference>
<dbReference type="CDD" id="cd00063">
    <property type="entry name" value="FN3"/>
    <property type="match status" value="1"/>
</dbReference>
<dbReference type="GO" id="GO:0004197">
    <property type="term" value="F:cysteine-type endopeptidase activity"/>
    <property type="evidence" value="ECO:0007669"/>
    <property type="project" value="InterPro"/>
</dbReference>
<dbReference type="InterPro" id="IPR036116">
    <property type="entry name" value="FN3_sf"/>
</dbReference>
<feature type="signal peptide" evidence="2">
    <location>
        <begin position="1"/>
        <end position="19"/>
    </location>
</feature>
<dbReference type="InterPro" id="IPR013783">
    <property type="entry name" value="Ig-like_fold"/>
</dbReference>
<dbReference type="EC" id="3.4.22.37" evidence="4"/>
<dbReference type="Gene3D" id="2.60.120.260">
    <property type="entry name" value="Galactose-binding domain-like"/>
    <property type="match status" value="1"/>
</dbReference>
<dbReference type="InterPro" id="IPR008964">
    <property type="entry name" value="Invasin/intimin_cell_adhesion"/>
</dbReference>
<evidence type="ECO:0000259" key="3">
    <source>
        <dbReference type="PROSITE" id="PS50853"/>
    </source>
</evidence>